<evidence type="ECO:0000256" key="1">
    <source>
        <dbReference type="ARBA" id="ARBA00007626"/>
    </source>
</evidence>
<dbReference type="GO" id="GO:0003729">
    <property type="term" value="F:mRNA binding"/>
    <property type="evidence" value="ECO:0007669"/>
    <property type="project" value="TreeGrafter"/>
</dbReference>
<keyword evidence="2" id="KW-0677">Repeat</keyword>
<reference evidence="4 5" key="1">
    <citation type="journal article" date="2020" name="Mol. Plant">
        <title>The Chromosome-Based Rubber Tree Genome Provides New Insights into Spurge Genome Evolution and Rubber Biosynthesis.</title>
        <authorList>
            <person name="Liu J."/>
            <person name="Shi C."/>
            <person name="Shi C.C."/>
            <person name="Li W."/>
            <person name="Zhang Q.J."/>
            <person name="Zhang Y."/>
            <person name="Li K."/>
            <person name="Lu H.F."/>
            <person name="Shi C."/>
            <person name="Zhu S.T."/>
            <person name="Xiao Z.Y."/>
            <person name="Nan H."/>
            <person name="Yue Y."/>
            <person name="Zhu X.G."/>
            <person name="Wu Y."/>
            <person name="Hong X.N."/>
            <person name="Fan G.Y."/>
            <person name="Tong Y."/>
            <person name="Zhang D."/>
            <person name="Mao C.L."/>
            <person name="Liu Y.L."/>
            <person name="Hao S.J."/>
            <person name="Liu W.Q."/>
            <person name="Lv M.Q."/>
            <person name="Zhang H.B."/>
            <person name="Liu Y."/>
            <person name="Hu-Tang G.R."/>
            <person name="Wang J.P."/>
            <person name="Wang J.H."/>
            <person name="Sun Y.H."/>
            <person name="Ni S.B."/>
            <person name="Chen W.B."/>
            <person name="Zhang X.C."/>
            <person name="Jiao Y.N."/>
            <person name="Eichler E.E."/>
            <person name="Li G.H."/>
            <person name="Liu X."/>
            <person name="Gao L.Z."/>
        </authorList>
    </citation>
    <scope>NUCLEOTIDE SEQUENCE [LARGE SCALE GENOMIC DNA]</scope>
    <source>
        <strain evidence="5">cv. GT1</strain>
        <tissue evidence="4">Leaf</tissue>
    </source>
</reference>
<evidence type="ECO:0000313" key="5">
    <source>
        <dbReference type="Proteomes" id="UP000467840"/>
    </source>
</evidence>
<proteinExistence type="inferred from homology"/>
<feature type="repeat" description="PPR" evidence="3">
    <location>
        <begin position="336"/>
        <end position="366"/>
    </location>
</feature>
<name>A0A6A6LT55_HEVBR</name>
<gene>
    <name evidence="4" type="ORF">GH714_020673</name>
</gene>
<feature type="repeat" description="PPR" evidence="3">
    <location>
        <begin position="196"/>
        <end position="230"/>
    </location>
</feature>
<dbReference type="Proteomes" id="UP000467840">
    <property type="component" value="Chromosome 16"/>
</dbReference>
<accession>A0A6A6LT55</accession>
<dbReference type="AlphaFoldDB" id="A0A6A6LT55"/>
<evidence type="ECO:0000313" key="4">
    <source>
        <dbReference type="EMBL" id="KAF2303655.1"/>
    </source>
</evidence>
<dbReference type="Gene3D" id="1.25.40.10">
    <property type="entry name" value="Tetratricopeptide repeat domain"/>
    <property type="match status" value="3"/>
</dbReference>
<organism evidence="4 5">
    <name type="scientific">Hevea brasiliensis</name>
    <name type="common">Para rubber tree</name>
    <name type="synonym">Siphonia brasiliensis</name>
    <dbReference type="NCBI Taxonomy" id="3981"/>
    <lineage>
        <taxon>Eukaryota</taxon>
        <taxon>Viridiplantae</taxon>
        <taxon>Streptophyta</taxon>
        <taxon>Embryophyta</taxon>
        <taxon>Tracheophyta</taxon>
        <taxon>Spermatophyta</taxon>
        <taxon>Magnoliopsida</taxon>
        <taxon>eudicotyledons</taxon>
        <taxon>Gunneridae</taxon>
        <taxon>Pentapetalae</taxon>
        <taxon>rosids</taxon>
        <taxon>fabids</taxon>
        <taxon>Malpighiales</taxon>
        <taxon>Euphorbiaceae</taxon>
        <taxon>Crotonoideae</taxon>
        <taxon>Micrandreae</taxon>
        <taxon>Hevea</taxon>
    </lineage>
</organism>
<evidence type="ECO:0008006" key="6">
    <source>
        <dbReference type="Google" id="ProtNLM"/>
    </source>
</evidence>
<dbReference type="InterPro" id="IPR002885">
    <property type="entry name" value="PPR_rpt"/>
</dbReference>
<sequence>MVQACRGKSSQSDALSFVLQCYSRKGLFMGALDVSRKMRVIGCTPSVHACNALLDVLQRGNQIKLAWCFYGAMIRDGILPDKFTCSLVGHILRRDGKFERIVKLLDMAAFCRLNELHHRKLDPSFSTYGSILDGACKCGNVEVIDRVMAEMVDKGLLPKPPLSECGSTIQKLCDLGNVNAATMFFERACDERIGLQDATYGCMLKAFSKEGRVEEAIGLHRMIIERGITIKNSAYHAFVDLLCEEDQPEDRYGILRDIMRRGFSPSTSNLCKCISSLCAERKWGEVEELLNVVLEKGLLPDSLSCYSLVEHYCSSRQIDKVMALHNKLEKSEASLDVTTYNRILDGLVKEGRIEESIRVFDYMKGLKLVNSASFTVIIRGLCHAKEMRKAMKLHDEMLNMGLNLIKQHIKA</sequence>
<dbReference type="InterPro" id="IPR011990">
    <property type="entry name" value="TPR-like_helical_dom_sf"/>
</dbReference>
<dbReference type="PANTHER" id="PTHR47934:SF28">
    <property type="entry name" value="OS04G0488500 PROTEIN"/>
    <property type="match status" value="1"/>
</dbReference>
<dbReference type="GO" id="GO:0007005">
    <property type="term" value="P:mitochondrion organization"/>
    <property type="evidence" value="ECO:0007669"/>
    <property type="project" value="TreeGrafter"/>
</dbReference>
<dbReference type="InterPro" id="IPR051114">
    <property type="entry name" value="Mito_RNA_Proc_CCM1"/>
</dbReference>
<comment type="similarity">
    <text evidence="1">Belongs to the PPR family. P subfamily.</text>
</comment>
<feature type="repeat" description="PPR" evidence="3">
    <location>
        <begin position="124"/>
        <end position="158"/>
    </location>
</feature>
<comment type="caution">
    <text evidence="4">The sequence shown here is derived from an EMBL/GenBank/DDBJ whole genome shotgun (WGS) entry which is preliminary data.</text>
</comment>
<dbReference type="Pfam" id="PF01535">
    <property type="entry name" value="PPR"/>
    <property type="match status" value="2"/>
</dbReference>
<evidence type="ECO:0000256" key="2">
    <source>
        <dbReference type="ARBA" id="ARBA00022737"/>
    </source>
</evidence>
<dbReference type="GO" id="GO:0005739">
    <property type="term" value="C:mitochondrion"/>
    <property type="evidence" value="ECO:0007669"/>
    <property type="project" value="TreeGrafter"/>
</dbReference>
<dbReference type="GO" id="GO:0006396">
    <property type="term" value="P:RNA processing"/>
    <property type="evidence" value="ECO:0007669"/>
    <property type="project" value="TreeGrafter"/>
</dbReference>
<keyword evidence="5" id="KW-1185">Reference proteome</keyword>
<evidence type="ECO:0000256" key="3">
    <source>
        <dbReference type="PROSITE-ProRule" id="PRU00708"/>
    </source>
</evidence>
<feature type="repeat" description="PPR" evidence="3">
    <location>
        <begin position="370"/>
        <end position="404"/>
    </location>
</feature>
<dbReference type="Pfam" id="PF13041">
    <property type="entry name" value="PPR_2"/>
    <property type="match status" value="1"/>
</dbReference>
<dbReference type="PROSITE" id="PS51375">
    <property type="entry name" value="PPR"/>
    <property type="match status" value="5"/>
</dbReference>
<dbReference type="NCBIfam" id="TIGR00756">
    <property type="entry name" value="PPR"/>
    <property type="match status" value="5"/>
</dbReference>
<feature type="repeat" description="PPR" evidence="3">
    <location>
        <begin position="46"/>
        <end position="80"/>
    </location>
</feature>
<dbReference type="EMBL" id="JAAGAX010000009">
    <property type="protein sequence ID" value="KAF2303655.1"/>
    <property type="molecule type" value="Genomic_DNA"/>
</dbReference>
<dbReference type="PANTHER" id="PTHR47934">
    <property type="entry name" value="PENTATRICOPEPTIDE REPEAT-CONTAINING PROTEIN PET309, MITOCHONDRIAL"/>
    <property type="match status" value="1"/>
</dbReference>
<protein>
    <recommendedName>
        <fullName evidence="6">Pentacotripeptide-repeat region of PRORP domain-containing protein</fullName>
    </recommendedName>
</protein>